<proteinExistence type="predicted"/>
<reference evidence="1 2" key="1">
    <citation type="submission" date="2019-03" db="EMBL/GenBank/DDBJ databases">
        <title>Lake Tanganyika Metagenome-Assembled Genomes (MAGs).</title>
        <authorList>
            <person name="Tran P."/>
        </authorList>
    </citation>
    <scope>NUCLEOTIDE SEQUENCE [LARGE SCALE GENOMIC DNA]</scope>
    <source>
        <strain evidence="1">K_DeepCast_65m_m2_236</strain>
    </source>
</reference>
<accession>A0A937X373</accession>
<gene>
    <name evidence="1" type="ORF">FJZ00_04760</name>
</gene>
<comment type="caution">
    <text evidence="1">The sequence shown here is derived from an EMBL/GenBank/DDBJ whole genome shotgun (WGS) entry which is preliminary data.</text>
</comment>
<sequence length="157" mass="18248">MSEHHFKVRRGDLEFEVRGDRDFVEAAAERWCGQVFNYPAIRDRDSERVTTPPASIKVRKNISFEDFLKLKGPQTSIDRLLTLAYFLEKYEGKAKYDLGELDRAWNQYFPDDAFTPDIWKGAMARGYLEESSGRLTLTFSGEAYVQAGLADQYRRYP</sequence>
<dbReference type="Proteomes" id="UP000703893">
    <property type="component" value="Unassembled WGS sequence"/>
</dbReference>
<organism evidence="1 2">
    <name type="scientific">Candidatus Tanganyikabacteria bacterium</name>
    <dbReference type="NCBI Taxonomy" id="2961651"/>
    <lineage>
        <taxon>Bacteria</taxon>
        <taxon>Bacillati</taxon>
        <taxon>Candidatus Sericytochromatia</taxon>
        <taxon>Candidatus Tanganyikabacteria</taxon>
    </lineage>
</organism>
<evidence type="ECO:0000313" key="1">
    <source>
        <dbReference type="EMBL" id="MBM3274438.1"/>
    </source>
</evidence>
<name>A0A937X373_9BACT</name>
<dbReference type="AlphaFoldDB" id="A0A937X373"/>
<evidence type="ECO:0000313" key="2">
    <source>
        <dbReference type="Proteomes" id="UP000703893"/>
    </source>
</evidence>
<protein>
    <submittedName>
        <fullName evidence="1">Uncharacterized protein</fullName>
    </submittedName>
</protein>
<dbReference type="EMBL" id="VGJX01000215">
    <property type="protein sequence ID" value="MBM3274438.1"/>
    <property type="molecule type" value="Genomic_DNA"/>
</dbReference>